<dbReference type="PANTHER" id="PTHR12126">
    <property type="entry name" value="NADH-UBIQUINONE OXIDOREDUCTASE 39 KDA SUBUNIT-RELATED"/>
    <property type="match status" value="1"/>
</dbReference>
<evidence type="ECO:0000313" key="3">
    <source>
        <dbReference type="Proteomes" id="UP000244932"/>
    </source>
</evidence>
<dbReference type="FunFam" id="3.40.50.720:FF:000702">
    <property type="entry name" value="NADH dehydrogenase (Ubiquinone)"/>
    <property type="match status" value="1"/>
</dbReference>
<evidence type="ECO:0000259" key="1">
    <source>
        <dbReference type="Pfam" id="PF01370"/>
    </source>
</evidence>
<keyword evidence="2" id="KW-0560">Oxidoreductase</keyword>
<proteinExistence type="predicted"/>
<dbReference type="InterPro" id="IPR001509">
    <property type="entry name" value="Epimerase_deHydtase"/>
</dbReference>
<dbReference type="InterPro" id="IPR051207">
    <property type="entry name" value="ComplexI_NDUFA9_subunit"/>
</dbReference>
<feature type="domain" description="NAD-dependent epimerase/dehydratase" evidence="1">
    <location>
        <begin position="10"/>
        <end position="216"/>
    </location>
</feature>
<gene>
    <name evidence="2" type="primary">rmlD</name>
    <name evidence="2" type="ORF">POI8812_00676</name>
</gene>
<dbReference type="AlphaFoldDB" id="A0A2R8A8N0"/>
<dbReference type="Pfam" id="PF01370">
    <property type="entry name" value="Epimerase"/>
    <property type="match status" value="1"/>
</dbReference>
<protein>
    <submittedName>
        <fullName evidence="2">dTDP-4-dehydrorhamnose reductase</fullName>
        <ecNumber evidence="2">1.1.1.133</ecNumber>
    </submittedName>
</protein>
<dbReference type="EC" id="1.1.1.133" evidence="2"/>
<dbReference type="SUPFAM" id="SSF51735">
    <property type="entry name" value="NAD(P)-binding Rossmann-fold domains"/>
    <property type="match status" value="1"/>
</dbReference>
<keyword evidence="3" id="KW-1185">Reference proteome</keyword>
<reference evidence="2 3" key="1">
    <citation type="submission" date="2018-03" db="EMBL/GenBank/DDBJ databases">
        <authorList>
            <person name="Keele B.F."/>
        </authorList>
    </citation>
    <scope>NUCLEOTIDE SEQUENCE [LARGE SCALE GENOMIC DNA]</scope>
    <source>
        <strain evidence="2 3">CeCT 8812</strain>
    </source>
</reference>
<sequence>MTMTHMPIATVFGGSGFVGRYVVEALAHAGYRIRVAVRRPNEALFTMTYGTVGQVQTVQANIRDDASTEAAIAGASLVVNCVGILFPVGKQKFDAVQNEGAARIAQMSARHGVERLVHISAIGADADSDSAYARSKGEGEQAILAAFPKAVILRPSIVFGPEDDFFNQFGTMAARFPALPVVGAETRFQPVYVGDVAEAALAAAQGKVASGTYELGGPDIETFRELMERIKRVTRRPRRVLINIPTPIAAMQGSLLDFLSKLSLGLVPNSLLTRDQVRLLNRDNVVGEAANGFDTFGIVPRDMDSILDGYMWPYRPSGQFAEMIESAKNLR</sequence>
<evidence type="ECO:0000313" key="2">
    <source>
        <dbReference type="EMBL" id="SPF28378.1"/>
    </source>
</evidence>
<dbReference type="PANTHER" id="PTHR12126:SF11">
    <property type="entry name" value="NADH DEHYDROGENASE [UBIQUINONE] 1 ALPHA SUBCOMPLEX SUBUNIT 9, MITOCHONDRIAL"/>
    <property type="match status" value="1"/>
</dbReference>
<dbReference type="GO" id="GO:0008831">
    <property type="term" value="F:dTDP-4-dehydrorhamnose reductase activity"/>
    <property type="evidence" value="ECO:0007669"/>
    <property type="project" value="UniProtKB-EC"/>
</dbReference>
<dbReference type="Gene3D" id="3.40.50.720">
    <property type="entry name" value="NAD(P)-binding Rossmann-like Domain"/>
    <property type="match status" value="1"/>
</dbReference>
<name>A0A2R8A8N0_9RHOB</name>
<dbReference type="RefSeq" id="WP_245895234.1">
    <property type="nucleotide sequence ID" value="NZ_OMKW01000001.1"/>
</dbReference>
<dbReference type="GO" id="GO:0044877">
    <property type="term" value="F:protein-containing complex binding"/>
    <property type="evidence" value="ECO:0007669"/>
    <property type="project" value="TreeGrafter"/>
</dbReference>
<dbReference type="CDD" id="cd05271">
    <property type="entry name" value="NDUFA9_like_SDR_a"/>
    <property type="match status" value="1"/>
</dbReference>
<organism evidence="2 3">
    <name type="scientific">Pontivivens insulae</name>
    <dbReference type="NCBI Taxonomy" id="1639689"/>
    <lineage>
        <taxon>Bacteria</taxon>
        <taxon>Pseudomonadati</taxon>
        <taxon>Pseudomonadota</taxon>
        <taxon>Alphaproteobacteria</taxon>
        <taxon>Rhodobacterales</taxon>
        <taxon>Paracoccaceae</taxon>
        <taxon>Pontivivens</taxon>
    </lineage>
</organism>
<dbReference type="Proteomes" id="UP000244932">
    <property type="component" value="Unassembled WGS sequence"/>
</dbReference>
<dbReference type="InterPro" id="IPR036291">
    <property type="entry name" value="NAD(P)-bd_dom_sf"/>
</dbReference>
<dbReference type="EMBL" id="OMKW01000001">
    <property type="protein sequence ID" value="SPF28378.1"/>
    <property type="molecule type" value="Genomic_DNA"/>
</dbReference>
<accession>A0A2R8A8N0</accession>